<feature type="non-terminal residue" evidence="1">
    <location>
        <position position="287"/>
    </location>
</feature>
<reference evidence="1" key="1">
    <citation type="submission" date="2018-05" db="EMBL/GenBank/DDBJ databases">
        <authorList>
            <person name="Lanie J.A."/>
            <person name="Ng W.-L."/>
            <person name="Kazmierczak K.M."/>
            <person name="Andrzejewski T.M."/>
            <person name="Davidsen T.M."/>
            <person name="Wayne K.J."/>
            <person name="Tettelin H."/>
            <person name="Glass J.I."/>
            <person name="Rusch D."/>
            <person name="Podicherti R."/>
            <person name="Tsui H.-C.T."/>
            <person name="Winkler M.E."/>
        </authorList>
    </citation>
    <scope>NUCLEOTIDE SEQUENCE</scope>
</reference>
<gene>
    <name evidence="1" type="ORF">METZ01_LOCUS394163</name>
</gene>
<organism evidence="1">
    <name type="scientific">marine metagenome</name>
    <dbReference type="NCBI Taxonomy" id="408172"/>
    <lineage>
        <taxon>unclassified sequences</taxon>
        <taxon>metagenomes</taxon>
        <taxon>ecological metagenomes</taxon>
    </lineage>
</organism>
<protein>
    <submittedName>
        <fullName evidence="1">Uncharacterized protein</fullName>
    </submittedName>
</protein>
<dbReference type="AlphaFoldDB" id="A0A382V482"/>
<evidence type="ECO:0000313" key="1">
    <source>
        <dbReference type="EMBL" id="SVD41309.1"/>
    </source>
</evidence>
<sequence>MELKESKNLEGSLILREKGYYQFKIKHHDGQKILLEEKYPIEIEQDKSPQVILFPANPKPVYYETDNVQMFYEAHDDFGIRQIDLIARVNETTLKKSVKRFKQSVRDSTGNFTWSLSLENLQQGDEVQYFLEIKDNDNVTGPNSGQSEIYRFTIFDSRKERENLVRLQEELSEKMIVLLANGLVEGDILKTTTTDAIYGKKLLASHADALIDIIGLAQRIKEQTKDFDYFPRPYLTLLNSIISGLTTLREEQIDAINKIQRTILKPTPVSFGMASVEILNGRMVTNL</sequence>
<name>A0A382V482_9ZZZZ</name>
<accession>A0A382V482</accession>
<dbReference type="EMBL" id="UINC01149066">
    <property type="protein sequence ID" value="SVD41309.1"/>
    <property type="molecule type" value="Genomic_DNA"/>
</dbReference>
<proteinExistence type="predicted"/>